<dbReference type="PANTHER" id="PTHR10285">
    <property type="entry name" value="URIDINE KINASE"/>
    <property type="match status" value="1"/>
</dbReference>
<dbReference type="EMBL" id="QGUI02000008">
    <property type="protein sequence ID" value="MFO7190918.1"/>
    <property type="molecule type" value="Genomic_DNA"/>
</dbReference>
<keyword evidence="3" id="KW-0418">Kinase</keyword>
<reference evidence="2" key="2">
    <citation type="submission" date="2018-05" db="EMBL/GenBank/DDBJ databases">
        <authorList>
            <person name="Moura L."/>
            <person name="Setubal J.C."/>
        </authorList>
    </citation>
    <scope>NUCLEOTIDE SEQUENCE</scope>
    <source>
        <strain evidence="2">ZC4RG45</strain>
    </source>
</reference>
<evidence type="ECO:0000313" key="3">
    <source>
        <dbReference type="EMBL" id="PZM96144.1"/>
    </source>
</evidence>
<dbReference type="EMBL" id="QGUI01000413">
    <property type="protein sequence ID" value="PZM96144.1"/>
    <property type="molecule type" value="Genomic_DNA"/>
</dbReference>
<feature type="domain" description="Phosphoribulokinase/uridine kinase" evidence="1">
    <location>
        <begin position="29"/>
        <end position="168"/>
    </location>
</feature>
<dbReference type="AlphaFoldDB" id="A0A2W4JAS4"/>
<dbReference type="SUPFAM" id="SSF52540">
    <property type="entry name" value="P-loop containing nucleoside triphosphate hydrolases"/>
    <property type="match status" value="1"/>
</dbReference>
<dbReference type="Proteomes" id="UP000249324">
    <property type="component" value="Unassembled WGS sequence"/>
</dbReference>
<protein>
    <submittedName>
        <fullName evidence="3">Nucleoside/nucleotide kinase family protein</fullName>
    </submittedName>
</protein>
<dbReference type="NCBIfam" id="NF006743">
    <property type="entry name" value="PRK09270.1-2"/>
    <property type="match status" value="1"/>
</dbReference>
<comment type="caution">
    <text evidence="3">The sequence shown here is derived from an EMBL/GenBank/DDBJ whole genome shotgun (WGS) entry which is preliminary data.</text>
</comment>
<organism evidence="3">
    <name type="scientific">Thermocrispum agreste</name>
    <dbReference type="NCBI Taxonomy" id="37925"/>
    <lineage>
        <taxon>Bacteria</taxon>
        <taxon>Bacillati</taxon>
        <taxon>Actinomycetota</taxon>
        <taxon>Actinomycetes</taxon>
        <taxon>Pseudonocardiales</taxon>
        <taxon>Pseudonocardiaceae</taxon>
        <taxon>Thermocrispum</taxon>
    </lineage>
</organism>
<dbReference type="GO" id="GO:0005524">
    <property type="term" value="F:ATP binding"/>
    <property type="evidence" value="ECO:0007669"/>
    <property type="project" value="InterPro"/>
</dbReference>
<reference evidence="2" key="4">
    <citation type="submission" date="2023-08" db="EMBL/GenBank/DDBJ databases">
        <authorList>
            <person name="Guima S.E.S."/>
            <person name="Martins L.F."/>
            <person name="Silva A.M."/>
            <person name="Setubal J.C."/>
        </authorList>
    </citation>
    <scope>NUCLEOTIDE SEQUENCE</scope>
    <source>
        <strain evidence="2">ZC4RG45</strain>
    </source>
</reference>
<gene>
    <name evidence="2" type="ORF">DIU77_001550</name>
    <name evidence="3" type="ORF">DIU77_11275</name>
</gene>
<dbReference type="Pfam" id="PF00485">
    <property type="entry name" value="PRK"/>
    <property type="match status" value="1"/>
</dbReference>
<proteinExistence type="predicted"/>
<reference evidence="2 4" key="3">
    <citation type="journal article" date="2021" name="BMC Genomics">
        <title>Genome-resolved metagenome and metatranscriptome analyses of thermophilic composting reveal key bacterial players and their metabolic interactions.</title>
        <authorList>
            <person name="Braga L.P.P."/>
            <person name="Pereira R.V."/>
            <person name="Martins L.F."/>
            <person name="Moura L.M.S."/>
            <person name="Sanchez F.B."/>
            <person name="Patane J.S.L."/>
            <person name="da Silva A.M."/>
            <person name="Setubal J.C."/>
        </authorList>
    </citation>
    <scope>NUCLEOTIDE SEQUENCE [LARGE SCALE GENOMIC DNA]</scope>
    <source>
        <strain evidence="2">ZC4RG45</strain>
    </source>
</reference>
<dbReference type="InterPro" id="IPR027417">
    <property type="entry name" value="P-loop_NTPase"/>
</dbReference>
<keyword evidence="3" id="KW-0808">Transferase</keyword>
<accession>A0A2W4JAS4</accession>
<dbReference type="Gene3D" id="3.40.50.300">
    <property type="entry name" value="P-loop containing nucleotide triphosphate hydrolases"/>
    <property type="match status" value="1"/>
</dbReference>
<evidence type="ECO:0000313" key="4">
    <source>
        <dbReference type="Proteomes" id="UP000249324"/>
    </source>
</evidence>
<evidence type="ECO:0000259" key="1">
    <source>
        <dbReference type="Pfam" id="PF00485"/>
    </source>
</evidence>
<evidence type="ECO:0000313" key="2">
    <source>
        <dbReference type="EMBL" id="MFO7190918.1"/>
    </source>
</evidence>
<name>A0A2W4JAS4_9PSEU</name>
<dbReference type="InterPro" id="IPR006083">
    <property type="entry name" value="PRK/URK"/>
</dbReference>
<dbReference type="STRING" id="1111738.GCA_000427905_01032"/>
<sequence length="232" mass="25322">MDAGEPTSLDELAQQVVRRAGSRPSARFVLGIAGPPGAGKSTLAARLRRRIADIAGSETVAIAPMDGFHLTNAELARRGWTDHKGEPHTFDVAAYVATLRQLRRSTAALTVPIYDRARHEPRPDGARFGPETSIVITEGNYLLLDTDGWSQVRDCLDEVWFLHAERALLAERLFARHVSGGKAAEVARRKVETSDLRNADLVASGLDRADLVLADDDGEYRLLESYGRAPGQ</sequence>
<reference evidence="3" key="1">
    <citation type="submission" date="2018-05" db="EMBL/GenBank/DDBJ databases">
        <authorList>
            <person name="Lanie J.A."/>
            <person name="Ng W.-L."/>
            <person name="Kazmierczak K.M."/>
            <person name="Andrzejewski T.M."/>
            <person name="Davidsen T.M."/>
            <person name="Wayne K.J."/>
            <person name="Tettelin H."/>
            <person name="Glass J.I."/>
            <person name="Rusch D."/>
            <person name="Podicherti R."/>
            <person name="Tsui H.-C.T."/>
            <person name="Winkler M.E."/>
        </authorList>
    </citation>
    <scope>NUCLEOTIDE SEQUENCE</scope>
    <source>
        <strain evidence="3">ZC4RG45</strain>
    </source>
</reference>
<dbReference type="GO" id="GO:0016301">
    <property type="term" value="F:kinase activity"/>
    <property type="evidence" value="ECO:0007669"/>
    <property type="project" value="UniProtKB-KW"/>
</dbReference>